<sequence length="853" mass="94443">MYFKFSILLVGVFQLFQPAGAAQSGKDTTYNPAEAFAPLNYPPGNDIRTADGKPGGHYWQNKADYRLAVTFDTATRTIQGTVNITYVNNSPVVLDYVWLQASQNRFRKDARMSMITKAGVARFDVEEYTDGCRIHSMQAANDKQPLQKAVYEEAGNYIKVQLPAPLLPGHTAIIAVAYDFVLPVVGSDFMGVLSTPHGKVYQFSGMFPRVCVYDAVQGWNVAGSGYLVEPGNLDASITVPAGLIVQGTGQLMNPEAVLSPGVLERYKKAWKSDSVIHVRTETDLRSTVAANKQQTWHFYTPNAGDGLWGISAAFLWDAVRVNLPDGRTTLAMALYPPESHPDWRKITGQMKDIIRLYSHNWVPYPYTTAVNIAGSITGVAGPAVSVLHYSNSSFGNTVWTKTNHEIGHTWFNMMIAADSKHGWMCEGLNTFINLVNCDSLKGEPAFDVNSAISWLSTPKALTPLNTLASSVKLEDMAMVMYVKPAVALWVLRNEVIGKQRFDKAFRSFVKDWAFKHPTPDDFFRSIENGTGTDLSWFWRSWFLTDWKSNPAIRQVEYVKGDPALGIDVTIEIKRNMPMPLTVEIREFNGAVNQQHLPVDIWQQKGTYTFHYASVSPVTTVILDPANAIPDLDRSNNTWKGTGLKTPVTTGVTAAQVVNRYLSAIGGKAALQQLQQATINYASNENAQLDFKKQWQPGTTQTTISLNMIHMQLANISTTDTSVQFTRLGQAVPLSAAQQAQLNSNATLFPELHFFDKGYQATLDDALVNVNGMNAYVVHVIAPGGSCWDYYYDVTTGYKIKECAPVSTVGGLLYDRLEFAGYQPQYGIQWPVTLLYNAPGEGESLLQLKKVTVQ</sequence>
<feature type="signal peptide" evidence="1">
    <location>
        <begin position="1"/>
        <end position="21"/>
    </location>
</feature>
<dbReference type="Pfam" id="PF01433">
    <property type="entry name" value="Peptidase_M1"/>
    <property type="match status" value="1"/>
</dbReference>
<evidence type="ECO:0000256" key="1">
    <source>
        <dbReference type="SAM" id="SignalP"/>
    </source>
</evidence>
<protein>
    <recommendedName>
        <fullName evidence="2">Peptidase M1 membrane alanine aminopeptidase domain-containing protein</fullName>
    </recommendedName>
</protein>
<dbReference type="RefSeq" id="WP_145670708.1">
    <property type="nucleotide sequence ID" value="NZ_VIWO01000004.1"/>
</dbReference>
<dbReference type="Proteomes" id="UP000320811">
    <property type="component" value="Unassembled WGS sequence"/>
</dbReference>
<evidence type="ECO:0000259" key="2">
    <source>
        <dbReference type="Pfam" id="PF01433"/>
    </source>
</evidence>
<dbReference type="EMBL" id="VIWO01000004">
    <property type="protein sequence ID" value="TWF40731.1"/>
    <property type="molecule type" value="Genomic_DNA"/>
</dbReference>
<feature type="domain" description="Peptidase M1 membrane alanine aminopeptidase" evidence="2">
    <location>
        <begin position="393"/>
        <end position="541"/>
    </location>
</feature>
<dbReference type="Gene3D" id="1.10.390.10">
    <property type="entry name" value="Neutral Protease Domain 2"/>
    <property type="match status" value="1"/>
</dbReference>
<dbReference type="AlphaFoldDB" id="A0A561PRL1"/>
<dbReference type="OrthoDB" id="9814383at2"/>
<organism evidence="3 4">
    <name type="scientific">Chitinophaga polysaccharea</name>
    <dbReference type="NCBI Taxonomy" id="1293035"/>
    <lineage>
        <taxon>Bacteria</taxon>
        <taxon>Pseudomonadati</taxon>
        <taxon>Bacteroidota</taxon>
        <taxon>Chitinophagia</taxon>
        <taxon>Chitinophagales</taxon>
        <taxon>Chitinophagaceae</taxon>
        <taxon>Chitinophaga</taxon>
    </lineage>
</organism>
<dbReference type="GO" id="GO:0008237">
    <property type="term" value="F:metallopeptidase activity"/>
    <property type="evidence" value="ECO:0007669"/>
    <property type="project" value="InterPro"/>
</dbReference>
<keyword evidence="1" id="KW-0732">Signal</keyword>
<dbReference type="InterPro" id="IPR014782">
    <property type="entry name" value="Peptidase_M1_dom"/>
</dbReference>
<evidence type="ECO:0000313" key="3">
    <source>
        <dbReference type="EMBL" id="TWF40731.1"/>
    </source>
</evidence>
<name>A0A561PRL1_9BACT</name>
<proteinExistence type="predicted"/>
<comment type="caution">
    <text evidence="3">The sequence shown here is derived from an EMBL/GenBank/DDBJ whole genome shotgun (WGS) entry which is preliminary data.</text>
</comment>
<evidence type="ECO:0000313" key="4">
    <source>
        <dbReference type="Proteomes" id="UP000320811"/>
    </source>
</evidence>
<reference evidence="3 4" key="1">
    <citation type="submission" date="2019-06" db="EMBL/GenBank/DDBJ databases">
        <title>Sorghum-associated microbial communities from plants grown in Nebraska, USA.</title>
        <authorList>
            <person name="Schachtman D."/>
        </authorList>
    </citation>
    <scope>NUCLEOTIDE SEQUENCE [LARGE SCALE GENOMIC DNA]</scope>
    <source>
        <strain evidence="3 4">1209</strain>
    </source>
</reference>
<accession>A0A561PRL1</accession>
<gene>
    <name evidence="3" type="ORF">FHW36_104415</name>
</gene>
<dbReference type="GO" id="GO:0008270">
    <property type="term" value="F:zinc ion binding"/>
    <property type="evidence" value="ECO:0007669"/>
    <property type="project" value="InterPro"/>
</dbReference>
<dbReference type="InterPro" id="IPR027268">
    <property type="entry name" value="Peptidase_M4/M1_CTD_sf"/>
</dbReference>
<dbReference type="SUPFAM" id="SSF55486">
    <property type="entry name" value="Metalloproteases ('zincins'), catalytic domain"/>
    <property type="match status" value="1"/>
</dbReference>
<keyword evidence="4" id="KW-1185">Reference proteome</keyword>
<feature type="chain" id="PRO_5021744321" description="Peptidase M1 membrane alanine aminopeptidase domain-containing protein" evidence="1">
    <location>
        <begin position="22"/>
        <end position="853"/>
    </location>
</feature>